<dbReference type="InterPro" id="IPR029058">
    <property type="entry name" value="AB_hydrolase_fold"/>
</dbReference>
<gene>
    <name evidence="3" type="ORF">GJV78_12495</name>
</gene>
<dbReference type="InterPro" id="IPR050261">
    <property type="entry name" value="FrsA_esterase"/>
</dbReference>
<accession>A0A6L6IJQ2</accession>
<evidence type="ECO:0000256" key="1">
    <source>
        <dbReference type="ARBA" id="ARBA00022801"/>
    </source>
</evidence>
<dbReference type="NCBIfam" id="NF007857">
    <property type="entry name" value="PRK10566.1"/>
    <property type="match status" value="1"/>
</dbReference>
<dbReference type="AlphaFoldDB" id="A0A6L6IJQ2"/>
<dbReference type="EMBL" id="WMJZ01000016">
    <property type="protein sequence ID" value="MTH47061.1"/>
    <property type="molecule type" value="Genomic_DNA"/>
</dbReference>
<dbReference type="Gene3D" id="3.40.50.1820">
    <property type="entry name" value="alpha/beta hydrolase"/>
    <property type="match status" value="1"/>
</dbReference>
<comment type="caution">
    <text evidence="3">The sequence shown here is derived from an EMBL/GenBank/DDBJ whole genome shotgun (WGS) entry which is preliminary data.</text>
</comment>
<evidence type="ECO:0000259" key="2">
    <source>
        <dbReference type="Pfam" id="PF00326"/>
    </source>
</evidence>
<dbReference type="GO" id="GO:0008236">
    <property type="term" value="F:serine-type peptidase activity"/>
    <property type="evidence" value="ECO:0007669"/>
    <property type="project" value="InterPro"/>
</dbReference>
<dbReference type="OrthoDB" id="31158at2"/>
<dbReference type="RefSeq" id="WP_155108670.1">
    <property type="nucleotide sequence ID" value="NZ_WMJZ01000016.1"/>
</dbReference>
<dbReference type="Pfam" id="PF00326">
    <property type="entry name" value="Peptidase_S9"/>
    <property type="match status" value="1"/>
</dbReference>
<protein>
    <submittedName>
        <fullName evidence="3">Esterase</fullName>
    </submittedName>
</protein>
<dbReference type="SUPFAM" id="SSF53474">
    <property type="entry name" value="alpha/beta-Hydrolases"/>
    <property type="match status" value="1"/>
</dbReference>
<evidence type="ECO:0000313" key="3">
    <source>
        <dbReference type="EMBL" id="MTH47061.1"/>
    </source>
</evidence>
<organism evidence="3 4">
    <name type="scientific">Intestinirhabdus alba</name>
    <dbReference type="NCBI Taxonomy" id="2899544"/>
    <lineage>
        <taxon>Bacteria</taxon>
        <taxon>Pseudomonadati</taxon>
        <taxon>Pseudomonadota</taxon>
        <taxon>Gammaproteobacteria</taxon>
        <taxon>Enterobacterales</taxon>
        <taxon>Enterobacteriaceae</taxon>
        <taxon>Intestinirhabdus</taxon>
    </lineage>
</organism>
<keyword evidence="4" id="KW-1185">Reference proteome</keyword>
<keyword evidence="1" id="KW-0378">Hydrolase</keyword>
<evidence type="ECO:0000313" key="4">
    <source>
        <dbReference type="Proteomes" id="UP000477739"/>
    </source>
</evidence>
<dbReference type="GO" id="GO:0006508">
    <property type="term" value="P:proteolysis"/>
    <property type="evidence" value="ECO:0007669"/>
    <property type="project" value="InterPro"/>
</dbReference>
<proteinExistence type="predicted"/>
<reference evidence="3 4" key="1">
    <citation type="submission" date="2019-11" db="EMBL/GenBank/DDBJ databases">
        <title>Escherichia alba sp. nov. isolated from the gut of plastic-eating superworms Zophobas atratus.</title>
        <authorList>
            <person name="Yang Y."/>
        </authorList>
    </citation>
    <scope>NUCLEOTIDE SEQUENCE [LARGE SCALE GENOMIC DNA]</scope>
    <source>
        <strain evidence="4">BIT-B35</strain>
    </source>
</reference>
<dbReference type="PANTHER" id="PTHR22946">
    <property type="entry name" value="DIENELACTONE HYDROLASE DOMAIN-CONTAINING PROTEIN-RELATED"/>
    <property type="match status" value="1"/>
</dbReference>
<name>A0A6L6IJQ2_9ENTR</name>
<dbReference type="Proteomes" id="UP000477739">
    <property type="component" value="Unassembled WGS sequence"/>
</dbReference>
<dbReference type="PANTHER" id="PTHR22946:SF9">
    <property type="entry name" value="POLYKETIDE TRANSFERASE AF380"/>
    <property type="match status" value="1"/>
</dbReference>
<sequence>MTEIETRKLADRDVLHAFPSGKGSTPLPCLVFYHGFTSSALVYSYFAVALAQAGFRVIMPDAPDHGARFTGDAPGRMGRFWQILLQNMQEFAGLRRAIEAENWLSEGRLAVGGASMGGMTALGIMARHQDVKCVASLMGSGYFTRLARTLFPPLEPDTPVRQAEFARIIAPLADWEVTHRLPQLAGRPLLLWHGEEDDVVPAVETSRLQQALGQAGLDQHLTCVWEAGVRHRITPEALATTIGFFRQHL</sequence>
<dbReference type="InterPro" id="IPR001375">
    <property type="entry name" value="Peptidase_S9_cat"/>
</dbReference>
<feature type="domain" description="Peptidase S9 prolyl oligopeptidase catalytic" evidence="2">
    <location>
        <begin position="87"/>
        <end position="248"/>
    </location>
</feature>
<dbReference type="GO" id="GO:0052689">
    <property type="term" value="F:carboxylic ester hydrolase activity"/>
    <property type="evidence" value="ECO:0007669"/>
    <property type="project" value="UniProtKB-ARBA"/>
</dbReference>